<protein>
    <submittedName>
        <fullName evidence="1">Uncharacterized protein</fullName>
    </submittedName>
</protein>
<accession>A0A1A8U7I8</accession>
<feature type="non-terminal residue" evidence="1">
    <location>
        <position position="87"/>
    </location>
</feature>
<dbReference type="AlphaFoldDB" id="A0A1A8U7I8"/>
<proteinExistence type="predicted"/>
<reference evidence="1" key="1">
    <citation type="submission" date="2016-05" db="EMBL/GenBank/DDBJ databases">
        <authorList>
            <person name="Lavstsen T."/>
            <person name="Jespersen J.S."/>
        </authorList>
    </citation>
    <scope>NUCLEOTIDE SEQUENCE</scope>
    <source>
        <tissue evidence="1">Brain</tissue>
    </source>
</reference>
<organism evidence="1">
    <name type="scientific">Nothobranchius furzeri</name>
    <name type="common">Turquoise killifish</name>
    <dbReference type="NCBI Taxonomy" id="105023"/>
    <lineage>
        <taxon>Eukaryota</taxon>
        <taxon>Metazoa</taxon>
        <taxon>Chordata</taxon>
        <taxon>Craniata</taxon>
        <taxon>Vertebrata</taxon>
        <taxon>Euteleostomi</taxon>
        <taxon>Actinopterygii</taxon>
        <taxon>Neopterygii</taxon>
        <taxon>Teleostei</taxon>
        <taxon>Neoteleostei</taxon>
        <taxon>Acanthomorphata</taxon>
        <taxon>Ovalentaria</taxon>
        <taxon>Atherinomorphae</taxon>
        <taxon>Cyprinodontiformes</taxon>
        <taxon>Nothobranchiidae</taxon>
        <taxon>Nothobranchius</taxon>
    </lineage>
</organism>
<gene>
    <name evidence="1" type="primary">CU856539.4</name>
</gene>
<reference evidence="1" key="2">
    <citation type="submission" date="2016-06" db="EMBL/GenBank/DDBJ databases">
        <title>The genome of a short-lived fish provides insights into sex chromosome evolution and the genetic control of aging.</title>
        <authorList>
            <person name="Reichwald K."/>
            <person name="Felder M."/>
            <person name="Petzold A."/>
            <person name="Koch P."/>
            <person name="Groth M."/>
            <person name="Platzer M."/>
        </authorList>
    </citation>
    <scope>NUCLEOTIDE SEQUENCE</scope>
    <source>
        <tissue evidence="1">Brain</tissue>
    </source>
</reference>
<name>A0A1A8U7I8_NOTFU</name>
<feature type="non-terminal residue" evidence="1">
    <location>
        <position position="1"/>
    </location>
</feature>
<sequence length="87" mass="9406">LNLNKNCSYCETLPQSVGPSRLNNQYHQSVESDLTGEWSELVSYGQTASGPCPAMVLDQVCVLDSVEVVPSAGHEKDGFTFDLLKTG</sequence>
<evidence type="ECO:0000313" key="1">
    <source>
        <dbReference type="EMBL" id="SBS43556.1"/>
    </source>
</evidence>
<dbReference type="EMBL" id="HAEJ01003099">
    <property type="protein sequence ID" value="SBS43556.1"/>
    <property type="molecule type" value="Transcribed_RNA"/>
</dbReference>